<keyword evidence="2" id="KW-1185">Reference proteome</keyword>
<dbReference type="Proteomes" id="UP000242153">
    <property type="component" value="Unassembled WGS sequence"/>
</dbReference>
<evidence type="ECO:0000313" key="2">
    <source>
        <dbReference type="Proteomes" id="UP000242153"/>
    </source>
</evidence>
<proteinExistence type="predicted"/>
<organism evidence="1 2">
    <name type="scientific">Planococcus salinarum</name>
    <dbReference type="NCBI Taxonomy" id="622695"/>
    <lineage>
        <taxon>Bacteria</taxon>
        <taxon>Bacillati</taxon>
        <taxon>Bacillota</taxon>
        <taxon>Bacilli</taxon>
        <taxon>Bacillales</taxon>
        <taxon>Caryophanaceae</taxon>
        <taxon>Planococcus</taxon>
    </lineage>
</organism>
<accession>A0ABX3D0T4</accession>
<gene>
    <name evidence="1" type="ORF">BB776_00770</name>
</gene>
<sequence length="280" mass="31683">MIKTPIHLMEEVVFSKKDAGVEDYSICDADWRDQYGLALYILAKRKRWLVVNGKWIPSPITNASPFIRWLDRDRLLLVQRRSRGHEPNVHIANRDGEIVGSFHAGDAIEDVVVGPEGIWISYYYGTLRKGLPAEKLVLFDLKGTPLFKYESDLPTKPDILEVLALVKGEESSIWMVPLTKPLVKIVPETKSIIVHEDPKLLNAGTFAASIRGDFVYFVLEDTQWAYACRIGEELAQPIGKIEGLSRGLGPCESYNFIAYPKTGGVVKLYRIQNKEEYFLA</sequence>
<name>A0ABX3D0T4_9BACL</name>
<dbReference type="RefSeq" id="WP_071152294.1">
    <property type="nucleotide sequence ID" value="NZ_QQRT01000028.1"/>
</dbReference>
<dbReference type="EMBL" id="MBQG01000102">
    <property type="protein sequence ID" value="OHX51150.1"/>
    <property type="molecule type" value="Genomic_DNA"/>
</dbReference>
<reference evidence="1" key="1">
    <citation type="submission" date="2016-07" db="EMBL/GenBank/DDBJ databases">
        <title>Draft genome Planococcus salivarum.</title>
        <authorList>
            <person name="See-Too W.S."/>
        </authorList>
    </citation>
    <scope>NUCLEOTIDE SEQUENCE [LARGE SCALE GENOMIC DNA]</scope>
    <source>
        <strain evidence="1">DSM 23820</strain>
    </source>
</reference>
<protein>
    <submittedName>
        <fullName evidence="1">Uncharacterized protein</fullName>
    </submittedName>
</protein>
<evidence type="ECO:0000313" key="1">
    <source>
        <dbReference type="EMBL" id="OHX51150.1"/>
    </source>
</evidence>
<comment type="caution">
    <text evidence="1">The sequence shown here is derived from an EMBL/GenBank/DDBJ whole genome shotgun (WGS) entry which is preliminary data.</text>
</comment>